<feature type="compositionally biased region" description="Basic and acidic residues" evidence="1">
    <location>
        <begin position="168"/>
        <end position="182"/>
    </location>
</feature>
<reference evidence="3" key="1">
    <citation type="submission" date="2020-05" db="EMBL/GenBank/DDBJ databases">
        <title>WGS assembly of Panicum virgatum.</title>
        <authorList>
            <person name="Lovell J.T."/>
            <person name="Jenkins J."/>
            <person name="Shu S."/>
            <person name="Juenger T.E."/>
            <person name="Schmutz J."/>
        </authorList>
    </citation>
    <scope>NUCLEOTIDE SEQUENCE</scope>
    <source>
        <strain evidence="3">AP13</strain>
    </source>
</reference>
<evidence type="ECO:0000256" key="2">
    <source>
        <dbReference type="SAM" id="Phobius"/>
    </source>
</evidence>
<feature type="transmembrane region" description="Helical" evidence="2">
    <location>
        <begin position="20"/>
        <end position="39"/>
    </location>
</feature>
<feature type="compositionally biased region" description="Basic and acidic residues" evidence="1">
    <location>
        <begin position="372"/>
        <end position="397"/>
    </location>
</feature>
<feature type="compositionally biased region" description="Basic residues" evidence="1">
    <location>
        <begin position="183"/>
        <end position="195"/>
    </location>
</feature>
<protein>
    <submittedName>
        <fullName evidence="3">Uncharacterized protein</fullName>
    </submittedName>
</protein>
<keyword evidence="4" id="KW-1185">Reference proteome</keyword>
<dbReference type="Proteomes" id="UP000823388">
    <property type="component" value="Chromosome 4K"/>
</dbReference>
<evidence type="ECO:0000256" key="1">
    <source>
        <dbReference type="SAM" id="MobiDB-lite"/>
    </source>
</evidence>
<feature type="compositionally biased region" description="Basic and acidic residues" evidence="1">
    <location>
        <begin position="428"/>
        <end position="442"/>
    </location>
</feature>
<feature type="compositionally biased region" description="Low complexity" evidence="1">
    <location>
        <begin position="353"/>
        <end position="364"/>
    </location>
</feature>
<feature type="compositionally biased region" description="Basic residues" evidence="1">
    <location>
        <begin position="212"/>
        <end position="224"/>
    </location>
</feature>
<feature type="compositionally biased region" description="Basic residues" evidence="1">
    <location>
        <begin position="119"/>
        <end position="154"/>
    </location>
</feature>
<feature type="region of interest" description="Disordered" evidence="1">
    <location>
        <begin position="417"/>
        <end position="452"/>
    </location>
</feature>
<feature type="compositionally biased region" description="Basic residues" evidence="1">
    <location>
        <begin position="251"/>
        <end position="262"/>
    </location>
</feature>
<sequence>MAGGAMVAPAAGGRQDYPGGLILFVFTACLIAATGGLRLRHRRLRRRHVHGPVPREVLPVRVPQAAGGGGGGGPRRQPVLHVRQPAADNLHVLHLPLRARRVAARRDLHPRRGPQVVHVLRRGHLPRRQRPQRRRGRRPHAHPGPRPTGPRRRLRQPERAAVPVGDGARQDARDAQQRLQPHDHRRHPARHARQLRHAEDRRRLGLAAQPRAHGRPSRRHRRRLLLPPRHAQLPPGARPARGGEADAPPGARRRGRRRRVQRPRGGQRSVQGRDAPLARHPAAPVPPAAGDGGGHPDVPAAHGHRAPDLRAGSVQDGGLRRRRVAHVRGDHRPRQPPGHLRVGAHRGPDRAARAAPAGRAADAGQHGGYGRPDGRHARVRRHGGDAGGVRDGHGGGDVRVHRGVLVVVGPAGLAGAERSDAAGGAARGAEHHGGGEHAHELRGGAGVPAPLLPPQARALLRLRRPASRHDALRRAVPAGDQGGAHRGHGRRLEGALVLETLCQRR</sequence>
<dbReference type="AlphaFoldDB" id="A0A8T0TUY4"/>
<keyword evidence="2" id="KW-0472">Membrane</keyword>
<accession>A0A8T0TUY4</accession>
<comment type="caution">
    <text evidence="3">The sequence shown here is derived from an EMBL/GenBank/DDBJ whole genome shotgun (WGS) entry which is preliminary data.</text>
</comment>
<proteinExistence type="predicted"/>
<feature type="compositionally biased region" description="Low complexity" evidence="1">
    <location>
        <begin position="263"/>
        <end position="273"/>
    </location>
</feature>
<organism evidence="3 4">
    <name type="scientific">Panicum virgatum</name>
    <name type="common">Blackwell switchgrass</name>
    <dbReference type="NCBI Taxonomy" id="38727"/>
    <lineage>
        <taxon>Eukaryota</taxon>
        <taxon>Viridiplantae</taxon>
        <taxon>Streptophyta</taxon>
        <taxon>Embryophyta</taxon>
        <taxon>Tracheophyta</taxon>
        <taxon>Spermatophyta</taxon>
        <taxon>Magnoliopsida</taxon>
        <taxon>Liliopsida</taxon>
        <taxon>Poales</taxon>
        <taxon>Poaceae</taxon>
        <taxon>PACMAD clade</taxon>
        <taxon>Panicoideae</taxon>
        <taxon>Panicodae</taxon>
        <taxon>Paniceae</taxon>
        <taxon>Panicinae</taxon>
        <taxon>Panicum</taxon>
        <taxon>Panicum sect. Hiantes</taxon>
    </lineage>
</organism>
<evidence type="ECO:0000313" key="4">
    <source>
        <dbReference type="Proteomes" id="UP000823388"/>
    </source>
</evidence>
<keyword evidence="2" id="KW-0812">Transmembrane</keyword>
<gene>
    <name evidence="3" type="ORF">PVAP13_4KG107405</name>
</gene>
<dbReference type="EMBL" id="CM029043">
    <property type="protein sequence ID" value="KAG2611679.1"/>
    <property type="molecule type" value="Genomic_DNA"/>
</dbReference>
<name>A0A8T0TUY4_PANVG</name>
<keyword evidence="2" id="KW-1133">Transmembrane helix</keyword>
<feature type="compositionally biased region" description="Low complexity" evidence="1">
    <location>
        <begin position="225"/>
        <end position="250"/>
    </location>
</feature>
<evidence type="ECO:0000313" key="3">
    <source>
        <dbReference type="EMBL" id="KAG2611679.1"/>
    </source>
</evidence>
<feature type="region of interest" description="Disordered" evidence="1">
    <location>
        <begin position="105"/>
        <end position="397"/>
    </location>
</feature>